<dbReference type="Pfam" id="PF13641">
    <property type="entry name" value="Glyco_tranf_2_3"/>
    <property type="match status" value="1"/>
</dbReference>
<keyword evidence="4 7" id="KW-0812">Transmembrane</keyword>
<dbReference type="SUPFAM" id="SSF53448">
    <property type="entry name" value="Nucleotide-diphospho-sugar transferases"/>
    <property type="match status" value="1"/>
</dbReference>
<keyword evidence="9" id="KW-1185">Reference proteome</keyword>
<sequence length="484" mass="52026">MDSPVLGLALLNTAAFLLCVTFLVYVGLIMAPYLRRQDNPPGCRDEYAWHYIVPCLDEEPVVAGTVAHLVADFPEATFWCVDDGSGDGTGAVLARLAEQHPQVRLVSRRAPEARQGKGAALNAAWRAIAASVPPGVDRDKVVVGVLDADARLDRWCPDVICGPAAFGDPEVSAVQIQVRVTCDPDAVLGTDLDRLADGARRPTDDPLLVRLQDLEFSGPIAAMQLLRQRAGSVGMGGNGQFTRLSALDRIALEFGTPWHGALLEDFELGLHLLLTGTRTAYCHDTAVAQAGLTELRPLLRQRCRWAQGGMQCARYLRAVFCSPQVPLPAALEIAYYLYVPWSQLLGSVVFPAAIGLDVWYAVHTAGGAPAWWAAGAWGVLPLALLFGVLPHIVWGPIYRSRSANPIGRGRAVLLGVANVAYGYVLQAAVWWALARLLRRRRDWQKTSHAAADSGSALATVAALPPAAVVPVARRPLPYPTGGAR</sequence>
<dbReference type="RefSeq" id="WP_073392047.1">
    <property type="nucleotide sequence ID" value="NZ_FQVU01000006.1"/>
</dbReference>
<feature type="transmembrane region" description="Helical" evidence="7">
    <location>
        <begin position="344"/>
        <end position="362"/>
    </location>
</feature>
<dbReference type="AlphaFoldDB" id="A0A1M5SWR9"/>
<proteinExistence type="predicted"/>
<evidence type="ECO:0000256" key="4">
    <source>
        <dbReference type="ARBA" id="ARBA00022692"/>
    </source>
</evidence>
<evidence type="ECO:0000256" key="5">
    <source>
        <dbReference type="ARBA" id="ARBA00022989"/>
    </source>
</evidence>
<evidence type="ECO:0000256" key="7">
    <source>
        <dbReference type="SAM" id="Phobius"/>
    </source>
</evidence>
<dbReference type="PANTHER" id="PTHR43867">
    <property type="entry name" value="CELLULOSE SYNTHASE CATALYTIC SUBUNIT A [UDP-FORMING]"/>
    <property type="match status" value="1"/>
</dbReference>
<dbReference type="PANTHER" id="PTHR43867:SF2">
    <property type="entry name" value="CELLULOSE SYNTHASE CATALYTIC SUBUNIT A [UDP-FORMING]"/>
    <property type="match status" value="1"/>
</dbReference>
<keyword evidence="6 7" id="KW-0472">Membrane</keyword>
<dbReference type="GO" id="GO:0016758">
    <property type="term" value="F:hexosyltransferase activity"/>
    <property type="evidence" value="ECO:0007669"/>
    <property type="project" value="TreeGrafter"/>
</dbReference>
<evidence type="ECO:0000256" key="6">
    <source>
        <dbReference type="ARBA" id="ARBA00023136"/>
    </source>
</evidence>
<dbReference type="InterPro" id="IPR050321">
    <property type="entry name" value="Glycosyltr_2/OpgH_subfam"/>
</dbReference>
<organism evidence="8 9">
    <name type="scientific">Jatrophihabitans endophyticus</name>
    <dbReference type="NCBI Taxonomy" id="1206085"/>
    <lineage>
        <taxon>Bacteria</taxon>
        <taxon>Bacillati</taxon>
        <taxon>Actinomycetota</taxon>
        <taxon>Actinomycetes</taxon>
        <taxon>Jatrophihabitantales</taxon>
        <taxon>Jatrophihabitantaceae</taxon>
        <taxon>Jatrophihabitans</taxon>
    </lineage>
</organism>
<dbReference type="GO" id="GO:0005886">
    <property type="term" value="C:plasma membrane"/>
    <property type="evidence" value="ECO:0007669"/>
    <property type="project" value="TreeGrafter"/>
</dbReference>
<reference evidence="8 9" key="1">
    <citation type="submission" date="2016-11" db="EMBL/GenBank/DDBJ databases">
        <authorList>
            <person name="Jaros S."/>
            <person name="Januszkiewicz K."/>
            <person name="Wedrychowicz H."/>
        </authorList>
    </citation>
    <scope>NUCLEOTIDE SEQUENCE [LARGE SCALE GENOMIC DNA]</scope>
    <source>
        <strain evidence="8 9">DSM 45627</strain>
    </source>
</reference>
<feature type="transmembrane region" description="Helical" evidence="7">
    <location>
        <begin position="6"/>
        <end position="28"/>
    </location>
</feature>
<keyword evidence="3 8" id="KW-0808">Transferase</keyword>
<accession>A0A1M5SWR9</accession>
<dbReference type="Gene3D" id="3.90.550.10">
    <property type="entry name" value="Spore Coat Polysaccharide Biosynthesis Protein SpsA, Chain A"/>
    <property type="match status" value="1"/>
</dbReference>
<dbReference type="InterPro" id="IPR029044">
    <property type="entry name" value="Nucleotide-diphossugar_trans"/>
</dbReference>
<dbReference type="STRING" id="1206085.SAMN05443575_3846"/>
<feature type="transmembrane region" description="Helical" evidence="7">
    <location>
        <begin position="369"/>
        <end position="392"/>
    </location>
</feature>
<comment type="subcellular location">
    <subcellularLocation>
        <location evidence="1">Membrane</location>
        <topology evidence="1">Multi-pass membrane protein</topology>
    </subcellularLocation>
</comment>
<keyword evidence="5 7" id="KW-1133">Transmembrane helix</keyword>
<evidence type="ECO:0000256" key="2">
    <source>
        <dbReference type="ARBA" id="ARBA00022676"/>
    </source>
</evidence>
<evidence type="ECO:0000313" key="9">
    <source>
        <dbReference type="Proteomes" id="UP000186132"/>
    </source>
</evidence>
<evidence type="ECO:0000313" key="8">
    <source>
        <dbReference type="EMBL" id="SHH42936.1"/>
    </source>
</evidence>
<dbReference type="Proteomes" id="UP000186132">
    <property type="component" value="Unassembled WGS sequence"/>
</dbReference>
<gene>
    <name evidence="8" type="ORF">SAMN05443575_3846</name>
</gene>
<protein>
    <submittedName>
        <fullName evidence="8">Glycosyltransferase, catalytic subunit of cellulose synthase and poly-beta-1,6-N-acetylglucosamine synthase</fullName>
    </submittedName>
</protein>
<keyword evidence="2" id="KW-0328">Glycosyltransferase</keyword>
<dbReference type="EMBL" id="FQVU01000006">
    <property type="protein sequence ID" value="SHH42936.1"/>
    <property type="molecule type" value="Genomic_DNA"/>
</dbReference>
<evidence type="ECO:0000256" key="3">
    <source>
        <dbReference type="ARBA" id="ARBA00022679"/>
    </source>
</evidence>
<evidence type="ECO:0000256" key="1">
    <source>
        <dbReference type="ARBA" id="ARBA00004141"/>
    </source>
</evidence>
<dbReference type="OrthoDB" id="9806824at2"/>
<feature type="transmembrane region" description="Helical" evidence="7">
    <location>
        <begin position="412"/>
        <end position="433"/>
    </location>
</feature>
<name>A0A1M5SWR9_9ACTN</name>